<dbReference type="Proteomes" id="UP000033636">
    <property type="component" value="Unassembled WGS sequence"/>
</dbReference>
<reference evidence="1" key="1">
    <citation type="submission" date="2024-07" db="EMBL/GenBank/DDBJ databases">
        <title>Metagenome and Metagenome-Assembled Genomes of Archaea from a hot spring from the geothermal field of Los Azufres, Mexico.</title>
        <authorList>
            <person name="Marin-Paredes R."/>
            <person name="Martinez-Romero E."/>
            <person name="Servin-Garciduenas L.E."/>
        </authorList>
    </citation>
    <scope>NUCLEOTIDE SEQUENCE</scope>
</reference>
<sequence length="81" mass="9290">MLKRIGYALHYTRLGNLVAKISQITPLYIPVYTYTYKKIGTLYDIIGNINNPYGLIKPNTKDNSIIGQAIYVREIDLKRAK</sequence>
<gene>
    <name evidence="1" type="ORF">TU35_004310</name>
</gene>
<organism evidence="1 2">
    <name type="scientific">Thermoproteus sp. AZ2</name>
    <dbReference type="NCBI Taxonomy" id="1609232"/>
    <lineage>
        <taxon>Archaea</taxon>
        <taxon>Thermoproteota</taxon>
        <taxon>Thermoprotei</taxon>
        <taxon>Thermoproteales</taxon>
        <taxon>Thermoproteaceae</taxon>
        <taxon>Thermoproteus</taxon>
    </lineage>
</organism>
<dbReference type="EMBL" id="JZWT02000009">
    <property type="protein sequence ID" value="MFB6490466.1"/>
    <property type="molecule type" value="Genomic_DNA"/>
</dbReference>
<protein>
    <submittedName>
        <fullName evidence="1">Gar1/Naf1 family protein</fullName>
    </submittedName>
</protein>
<evidence type="ECO:0000313" key="2">
    <source>
        <dbReference type="Proteomes" id="UP000033636"/>
    </source>
</evidence>
<comment type="caution">
    <text evidence="1">The sequence shown here is derived from an EMBL/GenBank/DDBJ whole genome shotgun (WGS) entry which is preliminary data.</text>
</comment>
<evidence type="ECO:0000313" key="1">
    <source>
        <dbReference type="EMBL" id="MFB6490466.1"/>
    </source>
</evidence>
<proteinExistence type="predicted"/>
<accession>A0ACC6V0L2</accession>
<name>A0ACC6V0L2_9CREN</name>